<feature type="transmembrane region" description="Helical" evidence="1">
    <location>
        <begin position="56"/>
        <end position="82"/>
    </location>
</feature>
<dbReference type="AlphaFoldDB" id="A0A3M6VAD9"/>
<dbReference type="GO" id="GO:0016020">
    <property type="term" value="C:membrane"/>
    <property type="evidence" value="ECO:0007669"/>
    <property type="project" value="TreeGrafter"/>
</dbReference>
<proteinExistence type="predicted"/>
<feature type="transmembrane region" description="Helical" evidence="1">
    <location>
        <begin position="240"/>
        <end position="261"/>
    </location>
</feature>
<feature type="transmembrane region" description="Helical" evidence="1">
    <location>
        <begin position="143"/>
        <end position="169"/>
    </location>
</feature>
<dbReference type="PANTHER" id="PTHR23028:SF53">
    <property type="entry name" value="ACYL_TRANSF_3 DOMAIN-CONTAINING PROTEIN"/>
    <property type="match status" value="1"/>
</dbReference>
<reference evidence="4 5" key="1">
    <citation type="submission" date="2018-06" db="EMBL/GenBank/DDBJ databases">
        <title>Comparative genomics of downy mildews reveals potential adaptations to biotrophy.</title>
        <authorList>
            <person name="Fletcher K."/>
            <person name="Klosterman S.J."/>
            <person name="Derevnina L."/>
            <person name="Martin F."/>
            <person name="Koike S."/>
            <person name="Reyes Chin-Wo S."/>
            <person name="Mou B."/>
            <person name="Michelmore R."/>
        </authorList>
    </citation>
    <scope>NUCLEOTIDE SEQUENCE [LARGE SCALE GENOMIC DNA]</scope>
    <source>
        <strain evidence="3 5">R13</strain>
        <strain evidence="2 4">R14</strain>
    </source>
</reference>
<gene>
    <name evidence="3" type="ORF">DD237_008051</name>
    <name evidence="2" type="ORF">DD238_007896</name>
</gene>
<dbReference type="EMBL" id="QLLG01000487">
    <property type="protein sequence ID" value="RMX62891.1"/>
    <property type="molecule type" value="Genomic_DNA"/>
</dbReference>
<evidence type="ECO:0000313" key="5">
    <source>
        <dbReference type="Proteomes" id="UP000286097"/>
    </source>
</evidence>
<dbReference type="EMBL" id="QKXF01000441">
    <property type="protein sequence ID" value="RQM11364.1"/>
    <property type="molecule type" value="Genomic_DNA"/>
</dbReference>
<keyword evidence="4" id="KW-1185">Reference proteome</keyword>
<sequence length="411" mass="47205">MLSTREFAKKHDALVLTDFNDCSMNVQLTPEDEPLLMQDKEDDEDKQKKTEMTKKLAIASAPATKVLFLDGIRGLAAMLVISKHTGEYMDDIDFGKVAVDVFFVLSLFLLTWIFMKKSFRMLNQGAGIRTLFKTLTFDVQYRYFVFWTLPLEIAYYFIIPVFVLGTLLLRKFWWVPFIPAYFWVVIEGCNEMRTDHQEMRIHLPTFVAGSMAAVLYFKMDTWIKANNFHYRFIHKLILRTIEYLALAVFLSLAFVGLFFIWVHKNPVKQTEGAPFISVLMTIVLVCEMLLPSPLSLMLEWSFLRYWGKISFSAYLLQGLVIYNGRVTSQPNYYCRLFSRYGLICMLATASYHLIEHPSQLLAQRITKALNEQEAKGSGGLTVLLGKWANPSRVLADGCIAVQKARASGECI</sequence>
<evidence type="ECO:0000256" key="1">
    <source>
        <dbReference type="SAM" id="Phobius"/>
    </source>
</evidence>
<feature type="transmembrane region" description="Helical" evidence="1">
    <location>
        <begin position="201"/>
        <end position="219"/>
    </location>
</feature>
<organism evidence="2 4">
    <name type="scientific">Peronospora effusa</name>
    <dbReference type="NCBI Taxonomy" id="542832"/>
    <lineage>
        <taxon>Eukaryota</taxon>
        <taxon>Sar</taxon>
        <taxon>Stramenopiles</taxon>
        <taxon>Oomycota</taxon>
        <taxon>Peronosporomycetes</taxon>
        <taxon>Peronosporales</taxon>
        <taxon>Peronosporaceae</taxon>
        <taxon>Peronospora</taxon>
    </lineage>
</organism>
<dbReference type="InterPro" id="IPR050879">
    <property type="entry name" value="Acyltransferase_3"/>
</dbReference>
<evidence type="ECO:0000313" key="4">
    <source>
        <dbReference type="Proteomes" id="UP000282087"/>
    </source>
</evidence>
<dbReference type="STRING" id="542832.A0A3M6VAD9"/>
<accession>A0A3M6VAD9</accession>
<evidence type="ECO:0000313" key="3">
    <source>
        <dbReference type="EMBL" id="RQM11364.1"/>
    </source>
</evidence>
<keyword evidence="1" id="KW-0812">Transmembrane</keyword>
<feature type="transmembrane region" description="Helical" evidence="1">
    <location>
        <begin position="94"/>
        <end position="115"/>
    </location>
</feature>
<comment type="caution">
    <text evidence="2">The sequence shown here is derived from an EMBL/GenBank/DDBJ whole genome shotgun (WGS) entry which is preliminary data.</text>
</comment>
<name>A0A3M6VAD9_9STRA</name>
<dbReference type="Proteomes" id="UP000282087">
    <property type="component" value="Unassembled WGS sequence"/>
</dbReference>
<dbReference type="PANTHER" id="PTHR23028">
    <property type="entry name" value="ACETYLTRANSFERASE"/>
    <property type="match status" value="1"/>
</dbReference>
<feature type="transmembrane region" description="Helical" evidence="1">
    <location>
        <begin position="273"/>
        <end position="290"/>
    </location>
</feature>
<protein>
    <recommendedName>
        <fullName evidence="6">Acyltransferase 3 domain-containing protein</fullName>
    </recommendedName>
</protein>
<keyword evidence="1" id="KW-0472">Membrane</keyword>
<dbReference type="Proteomes" id="UP000286097">
    <property type="component" value="Unassembled WGS sequence"/>
</dbReference>
<evidence type="ECO:0000313" key="2">
    <source>
        <dbReference type="EMBL" id="RMX62891.1"/>
    </source>
</evidence>
<feature type="transmembrane region" description="Helical" evidence="1">
    <location>
        <begin position="336"/>
        <end position="354"/>
    </location>
</feature>
<dbReference type="GO" id="GO:0000271">
    <property type="term" value="P:polysaccharide biosynthetic process"/>
    <property type="evidence" value="ECO:0007669"/>
    <property type="project" value="TreeGrafter"/>
</dbReference>
<dbReference type="VEuPathDB" id="FungiDB:DD237_008051"/>
<keyword evidence="1" id="KW-1133">Transmembrane helix</keyword>
<evidence type="ECO:0008006" key="6">
    <source>
        <dbReference type="Google" id="ProtNLM"/>
    </source>
</evidence>
<feature type="transmembrane region" description="Helical" evidence="1">
    <location>
        <begin position="302"/>
        <end position="324"/>
    </location>
</feature>